<dbReference type="CDD" id="cd21991">
    <property type="entry name" value="HMG-box_NSD2"/>
    <property type="match status" value="1"/>
</dbReference>
<evidence type="ECO:0000256" key="7">
    <source>
        <dbReference type="ARBA" id="ARBA00022691"/>
    </source>
</evidence>
<feature type="region of interest" description="Disordered" evidence="18">
    <location>
        <begin position="349"/>
        <end position="435"/>
    </location>
</feature>
<evidence type="ECO:0000256" key="11">
    <source>
        <dbReference type="ARBA" id="ARBA00022833"/>
    </source>
</evidence>
<dbReference type="InterPro" id="IPR059153">
    <property type="entry name" value="NSD_PHD-1st"/>
</dbReference>
<evidence type="ECO:0000256" key="18">
    <source>
        <dbReference type="SAM" id="MobiDB-lite"/>
    </source>
</evidence>
<dbReference type="FunFam" id="2.30.30.140:FF:000057">
    <property type="entry name" value="Histone-lysine N-methyltransferase NSD2"/>
    <property type="match status" value="1"/>
</dbReference>
<dbReference type="InterPro" id="IPR011011">
    <property type="entry name" value="Znf_FYVE_PHD"/>
</dbReference>
<feature type="domain" description="PWWP" evidence="22">
    <location>
        <begin position="202"/>
        <end position="266"/>
    </location>
</feature>
<dbReference type="InterPro" id="IPR047443">
    <property type="entry name" value="HMG-box_NSD2"/>
</dbReference>
<feature type="compositionally biased region" description="Basic and acidic residues" evidence="18">
    <location>
        <begin position="1228"/>
        <end position="1238"/>
    </location>
</feature>
<dbReference type="Ensembl" id="ENSAMET00000034393.1">
    <property type="protein sequence ID" value="ENSAMEP00000022203.1"/>
    <property type="gene ID" value="ENSAMEG00000014221.2"/>
</dbReference>
<protein>
    <submittedName>
        <fullName evidence="24">Nuclear receptor binding SET domain protein 2</fullName>
    </submittedName>
</protein>
<dbReference type="CDD" id="cd20162">
    <property type="entry name" value="PWWP_NSD2_rpt1"/>
    <property type="match status" value="1"/>
</dbReference>
<dbReference type="Pfam" id="PF00505">
    <property type="entry name" value="HMG_box"/>
    <property type="match status" value="1"/>
</dbReference>
<evidence type="ECO:0000256" key="12">
    <source>
        <dbReference type="ARBA" id="ARBA00022853"/>
    </source>
</evidence>
<dbReference type="InterPro" id="IPR013083">
    <property type="entry name" value="Znf_RING/FYVE/PHD"/>
</dbReference>
<feature type="region of interest" description="Disordered" evidence="18">
    <location>
        <begin position="1228"/>
        <end position="1261"/>
    </location>
</feature>
<evidence type="ECO:0000256" key="4">
    <source>
        <dbReference type="ARBA" id="ARBA00022553"/>
    </source>
</evidence>
<dbReference type="SMART" id="SM00249">
    <property type="entry name" value="PHD"/>
    <property type="match status" value="4"/>
</dbReference>
<evidence type="ECO:0000256" key="10">
    <source>
        <dbReference type="ARBA" id="ARBA00022771"/>
    </source>
</evidence>
<evidence type="ECO:0000259" key="21">
    <source>
        <dbReference type="PROSITE" id="PS50118"/>
    </source>
</evidence>
<evidence type="ECO:0000313" key="24">
    <source>
        <dbReference type="Ensembl" id="ENSAMEP00000022203.1"/>
    </source>
</evidence>
<feature type="region of interest" description="Disordered" evidence="18">
    <location>
        <begin position="82"/>
        <end position="101"/>
    </location>
</feature>
<dbReference type="PANTHER" id="PTHR22884">
    <property type="entry name" value="SET DOMAIN PROTEINS"/>
    <property type="match status" value="1"/>
</dbReference>
<keyword evidence="17" id="KW-0238">DNA-binding</keyword>
<keyword evidence="7" id="KW-0949">S-adenosyl-L-methionine</keyword>
<evidence type="ECO:0000256" key="9">
    <source>
        <dbReference type="ARBA" id="ARBA00022737"/>
    </source>
</evidence>
<feature type="compositionally biased region" description="Acidic residues" evidence="18">
    <location>
        <begin position="611"/>
        <end position="627"/>
    </location>
</feature>
<keyword evidence="13" id="KW-0805">Transcription regulation</keyword>
<gene>
    <name evidence="24" type="primary">NSD2</name>
</gene>
<dbReference type="AlphaFoldDB" id="A0A7N5P014"/>
<evidence type="ECO:0000259" key="20">
    <source>
        <dbReference type="PROSITE" id="PS50089"/>
    </source>
</evidence>
<dbReference type="InterPro" id="IPR046341">
    <property type="entry name" value="SET_dom_sf"/>
</dbReference>
<dbReference type="Gene3D" id="2.30.30.140">
    <property type="match status" value="2"/>
</dbReference>
<keyword evidence="9" id="KW-0677">Repeat</keyword>
<feature type="domain" description="PHD-type" evidence="19">
    <location>
        <begin position="810"/>
        <end position="854"/>
    </location>
</feature>
<dbReference type="GO" id="GO:0032259">
    <property type="term" value="P:methylation"/>
    <property type="evidence" value="ECO:0007669"/>
    <property type="project" value="UniProtKB-KW"/>
</dbReference>
<keyword evidence="15 17" id="KW-0539">Nucleus</keyword>
<dbReference type="Gene3D" id="1.10.30.10">
    <property type="entry name" value="High mobility group box domain"/>
    <property type="match status" value="1"/>
</dbReference>
<dbReference type="PROSITE" id="PS50016">
    <property type="entry name" value="ZF_PHD_2"/>
    <property type="match status" value="2"/>
</dbReference>
<evidence type="ECO:0000256" key="6">
    <source>
        <dbReference type="ARBA" id="ARBA00022679"/>
    </source>
</evidence>
<dbReference type="FunFam" id="1.10.30.10:FF:000024">
    <property type="entry name" value="Histone-lysine N-methyltransferase NSD2"/>
    <property type="match status" value="1"/>
</dbReference>
<proteinExistence type="predicted"/>
<feature type="domain" description="HMG box" evidence="21">
    <location>
        <begin position="433"/>
        <end position="482"/>
    </location>
</feature>
<keyword evidence="8" id="KW-0479">Metal-binding</keyword>
<dbReference type="InterPro" id="IPR041306">
    <property type="entry name" value="C5HCH"/>
</dbReference>
<dbReference type="GeneTree" id="ENSGT00940000157429"/>
<evidence type="ECO:0000256" key="1">
    <source>
        <dbReference type="ARBA" id="ARBA00004123"/>
    </source>
</evidence>
<dbReference type="CDD" id="cd20165">
    <property type="entry name" value="PWWP_NSD2_rpt2"/>
    <property type="match status" value="1"/>
</dbReference>
<keyword evidence="6" id="KW-0808">Transferase</keyword>
<reference evidence="24" key="2">
    <citation type="submission" date="2025-08" db="UniProtKB">
        <authorList>
            <consortium name="Ensembl"/>
        </authorList>
    </citation>
    <scope>IDENTIFICATION</scope>
</reference>
<name>A0A7N5P014_AILME</name>
<dbReference type="CDD" id="cd15660">
    <property type="entry name" value="PHD5_NSD2"/>
    <property type="match status" value="1"/>
</dbReference>
<feature type="compositionally biased region" description="Low complexity" evidence="18">
    <location>
        <begin position="583"/>
        <end position="601"/>
    </location>
</feature>
<dbReference type="InterPro" id="IPR055198">
    <property type="entry name" value="NSD_PHD"/>
</dbReference>
<dbReference type="SMART" id="SM00570">
    <property type="entry name" value="AWS"/>
    <property type="match status" value="1"/>
</dbReference>
<dbReference type="CDD" id="cd15654">
    <property type="entry name" value="PHD3_NSD2"/>
    <property type="match status" value="1"/>
</dbReference>
<evidence type="ECO:0000259" key="22">
    <source>
        <dbReference type="PROSITE" id="PS50812"/>
    </source>
</evidence>
<dbReference type="SUPFAM" id="SSF57903">
    <property type="entry name" value="FYVE/PHD zinc finger"/>
    <property type="match status" value="3"/>
</dbReference>
<dbReference type="InterPro" id="IPR019786">
    <property type="entry name" value="Zinc_finger_PHD-type_CS"/>
</dbReference>
<dbReference type="SMART" id="SM00398">
    <property type="entry name" value="HMG"/>
    <property type="match status" value="1"/>
</dbReference>
<dbReference type="Gene3D" id="3.30.40.10">
    <property type="entry name" value="Zinc/RING finger domain, C3HC4 (zinc finger)"/>
    <property type="match status" value="4"/>
</dbReference>
<evidence type="ECO:0000256" key="16">
    <source>
        <dbReference type="PROSITE-ProRule" id="PRU00175"/>
    </source>
</evidence>
<dbReference type="GO" id="GO:0042054">
    <property type="term" value="F:histone methyltransferase activity"/>
    <property type="evidence" value="ECO:0007669"/>
    <property type="project" value="InterPro"/>
</dbReference>
<dbReference type="PROSITE" id="PS50118">
    <property type="entry name" value="HMG_BOX_2"/>
    <property type="match status" value="1"/>
</dbReference>
<dbReference type="Pfam" id="PF00855">
    <property type="entry name" value="PWWP"/>
    <property type="match status" value="2"/>
</dbReference>
<feature type="domain" description="RING-type" evidence="20">
    <location>
        <begin position="696"/>
        <end position="742"/>
    </location>
</feature>
<dbReference type="InterPro" id="IPR047434">
    <property type="entry name" value="PWWP_NSD2_rpt1"/>
</dbReference>
<keyword evidence="3" id="KW-0158">Chromosome</keyword>
<dbReference type="Pfam" id="PF22908">
    <property type="entry name" value="PHD_NSD"/>
    <property type="match status" value="1"/>
</dbReference>
<dbReference type="GO" id="GO:0005694">
    <property type="term" value="C:chromosome"/>
    <property type="evidence" value="ECO:0007669"/>
    <property type="project" value="UniProtKB-SubCell"/>
</dbReference>
<evidence type="ECO:0000313" key="25">
    <source>
        <dbReference type="Proteomes" id="UP000008912"/>
    </source>
</evidence>
<dbReference type="InterPro" id="IPR047442">
    <property type="entry name" value="PHD5_NSD2"/>
</dbReference>
<dbReference type="Pfam" id="PF17982">
    <property type="entry name" value="C5HCH"/>
    <property type="match status" value="1"/>
</dbReference>
<dbReference type="FunFam" id="3.30.40.10:FF:000025">
    <property type="entry name" value="Histone-lysine N-methyltransferase"/>
    <property type="match status" value="1"/>
</dbReference>
<evidence type="ECO:0000256" key="8">
    <source>
        <dbReference type="ARBA" id="ARBA00022723"/>
    </source>
</evidence>
<dbReference type="SMART" id="SM00184">
    <property type="entry name" value="RING"/>
    <property type="match status" value="2"/>
</dbReference>
<dbReference type="InterPro" id="IPR047439">
    <property type="entry name" value="PHD2_NSD2"/>
</dbReference>
<feature type="compositionally biased region" description="Basic residues" evidence="18">
    <location>
        <begin position="1244"/>
        <end position="1255"/>
    </location>
</feature>
<dbReference type="PROSITE" id="PS51215">
    <property type="entry name" value="AWS"/>
    <property type="match status" value="1"/>
</dbReference>
<feature type="domain" description="AWS" evidence="23">
    <location>
        <begin position="990"/>
        <end position="1040"/>
    </location>
</feature>
<keyword evidence="10 16" id="KW-0863">Zinc-finger</keyword>
<keyword evidence="25" id="KW-1185">Reference proteome</keyword>
<dbReference type="InterPro" id="IPR047435">
    <property type="entry name" value="PWWP_NSD2_rpt2"/>
</dbReference>
<evidence type="ECO:0000256" key="3">
    <source>
        <dbReference type="ARBA" id="ARBA00022454"/>
    </source>
</evidence>
<dbReference type="GO" id="GO:0008270">
    <property type="term" value="F:zinc ion binding"/>
    <property type="evidence" value="ECO:0007669"/>
    <property type="project" value="UniProtKB-KW"/>
</dbReference>
<dbReference type="CDD" id="cd15651">
    <property type="entry name" value="PHD2_NSD2"/>
    <property type="match status" value="1"/>
</dbReference>
<dbReference type="GO" id="GO:0003677">
    <property type="term" value="F:DNA binding"/>
    <property type="evidence" value="ECO:0007669"/>
    <property type="project" value="UniProtKB-UniRule"/>
</dbReference>
<feature type="region of interest" description="Disordered" evidence="18">
    <location>
        <begin position="490"/>
        <end position="550"/>
    </location>
</feature>
<dbReference type="InterPro" id="IPR050777">
    <property type="entry name" value="SET2_Histone-Lys_MeTrsfase"/>
</dbReference>
<dbReference type="InterPro" id="IPR000313">
    <property type="entry name" value="PWWP_dom"/>
</dbReference>
<dbReference type="FunFam" id="3.30.40.10:FF:001229">
    <property type="entry name" value="Histone-lysine N-methyltransferase"/>
    <property type="match status" value="1"/>
</dbReference>
<dbReference type="CDD" id="cd15657">
    <property type="entry name" value="PHD4_NSD2"/>
    <property type="match status" value="1"/>
</dbReference>
<dbReference type="Pfam" id="PF00628">
    <property type="entry name" value="PHD"/>
    <property type="match status" value="1"/>
</dbReference>
<feature type="domain" description="PHD-type" evidence="19">
    <location>
        <begin position="646"/>
        <end position="692"/>
    </location>
</feature>
<feature type="region of interest" description="Disordered" evidence="18">
    <location>
        <begin position="1108"/>
        <end position="1129"/>
    </location>
</feature>
<dbReference type="Pfam" id="PF23004">
    <property type="entry name" value="PHDvar_NSD"/>
    <property type="match status" value="1"/>
</dbReference>
<dbReference type="SUPFAM" id="SSF47095">
    <property type="entry name" value="HMG-box"/>
    <property type="match status" value="1"/>
</dbReference>
<evidence type="ECO:0000256" key="14">
    <source>
        <dbReference type="ARBA" id="ARBA00023163"/>
    </source>
</evidence>
<organism evidence="24 25">
    <name type="scientific">Ailuropoda melanoleuca</name>
    <name type="common">Giant panda</name>
    <dbReference type="NCBI Taxonomy" id="9646"/>
    <lineage>
        <taxon>Eukaryota</taxon>
        <taxon>Metazoa</taxon>
        <taxon>Chordata</taxon>
        <taxon>Craniata</taxon>
        <taxon>Vertebrata</taxon>
        <taxon>Euteleostomi</taxon>
        <taxon>Mammalia</taxon>
        <taxon>Eutheria</taxon>
        <taxon>Laurasiatheria</taxon>
        <taxon>Carnivora</taxon>
        <taxon>Caniformia</taxon>
        <taxon>Ursidae</taxon>
        <taxon>Ailuropoda</taxon>
    </lineage>
</organism>
<dbReference type="InterPro" id="IPR001214">
    <property type="entry name" value="SET_dom"/>
</dbReference>
<evidence type="ECO:0000256" key="13">
    <source>
        <dbReference type="ARBA" id="ARBA00023015"/>
    </source>
</evidence>
<comment type="subcellular location">
    <subcellularLocation>
        <location evidence="2">Chromosome</location>
    </subcellularLocation>
    <subcellularLocation>
        <location evidence="1">Nucleus</location>
    </subcellularLocation>
</comment>
<reference evidence="24 25" key="1">
    <citation type="journal article" date="2010" name="Nature">
        <title>The sequence and de novo assembly of the giant panda genome.</title>
        <authorList>
            <person name="Li R."/>
            <person name="Fan W."/>
            <person name="Tian G."/>
            <person name="Zhu H."/>
            <person name="He L."/>
            <person name="Cai J."/>
            <person name="Huang Q."/>
            <person name="Cai Q."/>
            <person name="Li B."/>
            <person name="Bai Y."/>
            <person name="Zhang Z."/>
            <person name="Zhang Y."/>
            <person name="Wang W."/>
            <person name="Li J."/>
            <person name="Wei F."/>
            <person name="Li H."/>
            <person name="Jian M."/>
            <person name="Li J."/>
            <person name="Zhang Z."/>
            <person name="Nielsen R."/>
            <person name="Li D."/>
            <person name="Gu W."/>
            <person name="Yang Z."/>
            <person name="Xuan Z."/>
            <person name="Ryder O.A."/>
            <person name="Leung F.C."/>
            <person name="Zhou Y."/>
            <person name="Cao J."/>
            <person name="Sun X."/>
            <person name="Fu Y."/>
            <person name="Fang X."/>
            <person name="Guo X."/>
            <person name="Wang B."/>
            <person name="Hou R."/>
            <person name="Shen F."/>
            <person name="Mu B."/>
            <person name="Ni P."/>
            <person name="Lin R."/>
            <person name="Qian W."/>
            <person name="Wang G."/>
            <person name="Yu C."/>
            <person name="Nie W."/>
            <person name="Wang J."/>
            <person name="Wu Z."/>
            <person name="Liang H."/>
            <person name="Min J."/>
            <person name="Wu Q."/>
            <person name="Cheng S."/>
            <person name="Ruan J."/>
            <person name="Wang M."/>
            <person name="Shi Z."/>
            <person name="Wen M."/>
            <person name="Liu B."/>
            <person name="Ren X."/>
            <person name="Zheng H."/>
            <person name="Dong D."/>
            <person name="Cook K."/>
            <person name="Shan G."/>
            <person name="Zhang H."/>
            <person name="Kosiol C."/>
            <person name="Xie X."/>
            <person name="Lu Z."/>
            <person name="Zheng H."/>
            <person name="Li Y."/>
            <person name="Steiner C.C."/>
            <person name="Lam T.T."/>
            <person name="Lin S."/>
            <person name="Zhang Q."/>
            <person name="Li G."/>
            <person name="Tian J."/>
            <person name="Gong T."/>
            <person name="Liu H."/>
            <person name="Zhang D."/>
            <person name="Fang L."/>
            <person name="Ye C."/>
            <person name="Zhang J."/>
            <person name="Hu W."/>
            <person name="Xu A."/>
            <person name="Ren Y."/>
            <person name="Zhang G."/>
            <person name="Bruford M.W."/>
            <person name="Li Q."/>
            <person name="Ma L."/>
            <person name="Guo Y."/>
            <person name="An N."/>
            <person name="Hu Y."/>
            <person name="Zheng Y."/>
            <person name="Shi Y."/>
            <person name="Li Z."/>
            <person name="Liu Q."/>
            <person name="Chen Y."/>
            <person name="Zhao J."/>
            <person name="Qu N."/>
            <person name="Zhao S."/>
            <person name="Tian F."/>
            <person name="Wang X."/>
            <person name="Wang H."/>
            <person name="Xu L."/>
            <person name="Liu X."/>
            <person name="Vinar T."/>
            <person name="Wang Y."/>
            <person name="Lam T.W."/>
            <person name="Yiu S.M."/>
            <person name="Liu S."/>
            <person name="Zhang H."/>
            <person name="Li D."/>
            <person name="Huang Y."/>
            <person name="Wang X."/>
            <person name="Yang G."/>
            <person name="Jiang Z."/>
            <person name="Wang J."/>
            <person name="Qin N."/>
            <person name="Li L."/>
            <person name="Li J."/>
            <person name="Bolund L."/>
            <person name="Kristiansen K."/>
            <person name="Wong G.K."/>
            <person name="Olson M."/>
            <person name="Zhang X."/>
            <person name="Li S."/>
            <person name="Yang H."/>
            <person name="Wang J."/>
            <person name="Wang J."/>
        </authorList>
    </citation>
    <scope>NUCLEOTIDE SEQUENCE [LARGE SCALE GENOMIC DNA]</scope>
</reference>
<feature type="compositionally biased region" description="Basic and acidic residues" evidence="18">
    <location>
        <begin position="532"/>
        <end position="547"/>
    </location>
</feature>
<evidence type="ECO:0000259" key="19">
    <source>
        <dbReference type="PROSITE" id="PS50016"/>
    </source>
</evidence>
<feature type="compositionally biased region" description="Basic residues" evidence="18">
    <location>
        <begin position="1115"/>
        <end position="1126"/>
    </location>
</feature>
<dbReference type="InterPro" id="IPR036910">
    <property type="entry name" value="HMG_box_dom_sf"/>
</dbReference>
<dbReference type="Pfam" id="PF17907">
    <property type="entry name" value="AWS"/>
    <property type="match status" value="1"/>
</dbReference>
<feature type="domain" description="PWWP" evidence="22">
    <location>
        <begin position="859"/>
        <end position="921"/>
    </location>
</feature>
<keyword evidence="14" id="KW-0804">Transcription</keyword>
<keyword evidence="4" id="KW-0597">Phosphoprotein</keyword>
<feature type="compositionally biased region" description="Polar residues" evidence="18">
    <location>
        <begin position="390"/>
        <end position="404"/>
    </location>
</feature>
<evidence type="ECO:0000256" key="5">
    <source>
        <dbReference type="ARBA" id="ARBA00022603"/>
    </source>
</evidence>
<keyword evidence="11" id="KW-0862">Zinc</keyword>
<reference evidence="24" key="3">
    <citation type="submission" date="2025-09" db="UniProtKB">
        <authorList>
            <consortium name="Ensembl"/>
        </authorList>
    </citation>
    <scope>IDENTIFICATION</scope>
</reference>
<dbReference type="SUPFAM" id="SSF82199">
    <property type="entry name" value="SET domain"/>
    <property type="match status" value="1"/>
</dbReference>
<dbReference type="Pfam" id="PF23011">
    <property type="entry name" value="PHD-1st_NSD"/>
    <property type="match status" value="1"/>
</dbReference>
<dbReference type="Gene3D" id="2.170.270.10">
    <property type="entry name" value="SET domain"/>
    <property type="match status" value="1"/>
</dbReference>
<dbReference type="InterPro" id="IPR009071">
    <property type="entry name" value="HMG_box_dom"/>
</dbReference>
<feature type="region of interest" description="Disordered" evidence="18">
    <location>
        <begin position="579"/>
        <end position="636"/>
    </location>
</feature>
<dbReference type="InterPro" id="IPR006560">
    <property type="entry name" value="AWS_dom"/>
</dbReference>
<evidence type="ECO:0000259" key="23">
    <source>
        <dbReference type="PROSITE" id="PS51215"/>
    </source>
</evidence>
<keyword evidence="12" id="KW-0156">Chromatin regulator</keyword>
<dbReference type="GO" id="GO:0005634">
    <property type="term" value="C:nucleus"/>
    <property type="evidence" value="ECO:0007669"/>
    <property type="project" value="UniProtKB-SubCell"/>
</dbReference>
<evidence type="ECO:0000256" key="17">
    <source>
        <dbReference type="PROSITE-ProRule" id="PRU00267"/>
    </source>
</evidence>
<dbReference type="InterPro" id="IPR047441">
    <property type="entry name" value="PHD3_NSD2"/>
</dbReference>
<dbReference type="InterPro" id="IPR001841">
    <property type="entry name" value="Znf_RING"/>
</dbReference>
<dbReference type="Proteomes" id="UP000008912">
    <property type="component" value="Unassembled WGS sequence"/>
</dbReference>
<dbReference type="PROSITE" id="PS50812">
    <property type="entry name" value="PWWP"/>
    <property type="match status" value="2"/>
</dbReference>
<dbReference type="PROSITE" id="PS01359">
    <property type="entry name" value="ZF_PHD_1"/>
    <property type="match status" value="2"/>
</dbReference>
<dbReference type="Pfam" id="PF00856">
    <property type="entry name" value="SET"/>
    <property type="match status" value="1"/>
</dbReference>
<evidence type="ECO:0000256" key="2">
    <source>
        <dbReference type="ARBA" id="ARBA00004286"/>
    </source>
</evidence>
<dbReference type="InterPro" id="IPR019787">
    <property type="entry name" value="Znf_PHD-finger"/>
</dbReference>
<dbReference type="PROSITE" id="PS50089">
    <property type="entry name" value="ZF_RING_2"/>
    <property type="match status" value="1"/>
</dbReference>
<dbReference type="InterPro" id="IPR001965">
    <property type="entry name" value="Znf_PHD"/>
</dbReference>
<accession>A0A7N5P014</accession>
<feature type="region of interest" description="Disordered" evidence="18">
    <location>
        <begin position="130"/>
        <end position="150"/>
    </location>
</feature>
<keyword evidence="5" id="KW-0489">Methyltransferase</keyword>
<dbReference type="SMART" id="SM00293">
    <property type="entry name" value="PWWP"/>
    <property type="match status" value="2"/>
</dbReference>
<dbReference type="FunFam" id="3.30.40.10:FF:000153">
    <property type="entry name" value="Histone-lysine N-methyltransferase NSD2"/>
    <property type="match status" value="1"/>
</dbReference>
<feature type="DNA-binding region" description="HMG box" evidence="17">
    <location>
        <begin position="433"/>
        <end position="482"/>
    </location>
</feature>
<sequence length="1261" mass="140926">MKQAPEILGNTNGKTQNCEVNRECSVFLSKAHLSTSLQEGVMQKFNGHDALPFIPSEKLKDLTSRVFNGEPGAHDAKLRFESQEGKGLGTPPNTTPIKNGSPEIKLKITKTYMNGKPLFESSICGDGAAAVSQSEENGQKPENKARRSRKRSIKYDSLLEQGLVEAALVSKISSPSDKKIAAKKESCPNTGRDKDHLLKYNVGDLVWSKVSGYPWWPCMVSADPLLHNYTKLKGQKKSARQYHVQFFGDAPERAWIFEKSLVAFEGEGQFEKLCQESAKQAPTKAEKIKLLKPISGKLRAQWEMGIVQAEEAASMSVEERKAKFTFLYVGDQLHLNPHVAKEASIAMESPGQMVESSGVIEEAADNPKSMREEGIPLKRRRRAKLSSSAENQESDPGTVKSTPQKMAEADPKRGVGSPPGRKKTTASAPRSRKGDAASQFLVFCQKHRDEVVAEHPDASGEEIEELLGSQWDMLNEKQKARYNTKFALVASSQSEEDSGNINGKKRNHPKRTQDPTEDAEVEDAPRKRLRTDKHGLRKRETINDKTARTSSCKAIEAAASLKSQAATKHLSDACKPLKKRNRASAAAPSTPFSKSSSPSASLTENEVSDGPGDEPLESPYESADETQTEVSVSSKKSERGVTAKKEYVCQLCEKTGSLVLCEGPCCGAFHLACLGLSRRPEGRFTCSECASGIHSCFVCKESKTDVKRCVVSQCGKFYHEACVRKYPLTVFESRGFRCPLHSCVSCHASNPSNPRPSKGKMMRCVRCPVAYHGGDACLAAGCSVIASNSIICTGHFTARKGKRHHAHVNVSWCFVCSKGGSLLCCESCPAAFHPDCLNIDMPDGSWFCNDCRAGKKLHFQDIIWVKLGNYRWWPAEVCHPKNVPPNIQKLKHEIGEFPVFFFGSKDYYWTHQARVFPYMEGDRGSRYQGVRGIGRVFKNALQEAEARFREIKLQREARETQENERKPPPYKHIKVNKPYGKVQIYTADISEIPKCNCKPTDENPCGFDSECLNRMLMFECHPQVCPAGEYCQNQCFTKRQYPETKIIKTDGKGWGLVAKRDIRKGEFVNEYVGELIDEEECMARIKYAHENDITHFYMLTIDKTSTSLSSEEKGKKTKKRTRRRRTRGEGKKESEDECFRCGDGGQLVLCDRKSCTKAYHLSCLGLGKRPFGKWECPWHHCDVCGKPSTVFCHFCPNSFCKEHQDGTAFSSTQDGRSYCYEHDLGAESARSAKTEKPFPEPTKSKGKRKKRRCWRRVMEGK</sequence>
<dbReference type="FunFam" id="3.30.40.10:FF:000093">
    <property type="entry name" value="Histone-lysine N-methyltransferase"/>
    <property type="match status" value="1"/>
</dbReference>
<dbReference type="SUPFAM" id="SSF63748">
    <property type="entry name" value="Tudor/PWWP/MBT"/>
    <property type="match status" value="2"/>
</dbReference>
<dbReference type="InterPro" id="IPR055197">
    <property type="entry name" value="PHDvar_NSD"/>
</dbReference>
<dbReference type="FunFam" id="2.30.30.140:FF:000004">
    <property type="entry name" value="Histone-lysine N-methyltransferase"/>
    <property type="match status" value="1"/>
</dbReference>
<evidence type="ECO:0000256" key="15">
    <source>
        <dbReference type="ARBA" id="ARBA00023242"/>
    </source>
</evidence>